<dbReference type="HOGENOM" id="CLU_098637_3_1_6"/>
<dbReference type="Proteomes" id="UP000030341">
    <property type="component" value="Chromosome 1"/>
</dbReference>
<dbReference type="Gene3D" id="3.30.700.10">
    <property type="entry name" value="Glycoprotein, Type 4 Pilin"/>
    <property type="match status" value="1"/>
</dbReference>
<reference evidence="2 3" key="1">
    <citation type="submission" date="2014-11" db="EMBL/GenBank/DDBJ databases">
        <title>Complete Genome Sequence of Pseudoalteromonas sp. Strain OCN003 Isolated from Kaneohe Bay, Oahu, Hawaii.</title>
        <authorList>
            <person name="Beurmann S."/>
            <person name="Videau P."/>
            <person name="Ushijima B."/>
            <person name="Smith A.M."/>
            <person name="Aeby G.S."/>
            <person name="Callahan S.M."/>
            <person name="Belcaid M."/>
        </authorList>
    </citation>
    <scope>NUCLEOTIDE SEQUENCE [LARGE SCALE GENOMIC DNA]</scope>
    <source>
        <strain evidence="2 3">OCN003</strain>
    </source>
</reference>
<dbReference type="OrthoDB" id="5902365at2"/>
<keyword evidence="3" id="KW-1185">Reference proteome</keyword>
<dbReference type="PROSITE" id="PS00409">
    <property type="entry name" value="PROKAR_NTER_METHYL"/>
    <property type="match status" value="1"/>
</dbReference>
<dbReference type="RefSeq" id="WP_038639365.1">
    <property type="nucleotide sequence ID" value="NZ_CP009888.1"/>
</dbReference>
<feature type="transmembrane region" description="Helical" evidence="1">
    <location>
        <begin position="12"/>
        <end position="31"/>
    </location>
</feature>
<evidence type="ECO:0000313" key="3">
    <source>
        <dbReference type="Proteomes" id="UP000030341"/>
    </source>
</evidence>
<protein>
    <recommendedName>
        <fullName evidence="4">MSHA biogenesis protein MshA</fullName>
    </recommendedName>
</protein>
<dbReference type="eggNOG" id="COG2165">
    <property type="taxonomic scope" value="Bacteria"/>
</dbReference>
<dbReference type="AlphaFoldDB" id="A0A0A7EDB1"/>
<evidence type="ECO:0000313" key="2">
    <source>
        <dbReference type="EMBL" id="AIY64528.1"/>
    </source>
</evidence>
<dbReference type="SUPFAM" id="SSF54523">
    <property type="entry name" value="Pili subunits"/>
    <property type="match status" value="1"/>
</dbReference>
<keyword evidence="1" id="KW-0812">Transmembrane</keyword>
<dbReference type="KEGG" id="pseo:OM33_04735"/>
<keyword evidence="1" id="KW-0472">Membrane</keyword>
<dbReference type="NCBIfam" id="TIGR02532">
    <property type="entry name" value="IV_pilin_GFxxxE"/>
    <property type="match status" value="1"/>
</dbReference>
<dbReference type="STRING" id="1348114.OM33_04735"/>
<proteinExistence type="predicted"/>
<accession>A0A0A7EDB1</accession>
<evidence type="ECO:0008006" key="4">
    <source>
        <dbReference type="Google" id="ProtNLM"/>
    </source>
</evidence>
<keyword evidence="1" id="KW-1133">Transmembrane helix</keyword>
<dbReference type="InterPro" id="IPR045584">
    <property type="entry name" value="Pilin-like"/>
</dbReference>
<name>A0A0A7EDB1_9GAMM</name>
<organism evidence="2 3">
    <name type="scientific">Pseudoalteromonas piratica</name>
    <dbReference type="NCBI Taxonomy" id="1348114"/>
    <lineage>
        <taxon>Bacteria</taxon>
        <taxon>Pseudomonadati</taxon>
        <taxon>Pseudomonadota</taxon>
        <taxon>Gammaproteobacteria</taxon>
        <taxon>Alteromonadales</taxon>
        <taxon>Pseudoalteromonadaceae</taxon>
        <taxon>Pseudoalteromonas</taxon>
    </lineage>
</organism>
<dbReference type="Pfam" id="PF07963">
    <property type="entry name" value="N_methyl"/>
    <property type="match status" value="1"/>
</dbReference>
<evidence type="ECO:0000256" key="1">
    <source>
        <dbReference type="SAM" id="Phobius"/>
    </source>
</evidence>
<dbReference type="InterPro" id="IPR012902">
    <property type="entry name" value="N_methyl_site"/>
</dbReference>
<dbReference type="EMBL" id="CP009888">
    <property type="protein sequence ID" value="AIY64528.1"/>
    <property type="molecule type" value="Genomic_DNA"/>
</dbReference>
<gene>
    <name evidence="2" type="ORF">OM33_04735</name>
</gene>
<sequence>MKKQTGFTLVELIIVIVILGILAVTAAPKFLDLQGDANASTIQGVAGAADSASSIVYGKSVIAGLQKQSTGTITADTGESIGVVYGYPSVDLTSGAASGIVVAMDVNVADLNNGGVANSADFNFDVISGAGVFYANGSTAPTAVSDAGCFVWYAPATRTGTSPNFVYNAATTTVVTTDC</sequence>